<dbReference type="EMBL" id="UNSC01000001">
    <property type="protein sequence ID" value="SZD70926.1"/>
    <property type="molecule type" value="Genomic_DNA"/>
</dbReference>
<evidence type="ECO:0000256" key="15">
    <source>
        <dbReference type="HAMAP-Rule" id="MF_01398"/>
    </source>
</evidence>
<dbReference type="GO" id="GO:0045259">
    <property type="term" value="C:proton-transporting ATP synthase complex"/>
    <property type="evidence" value="ECO:0007669"/>
    <property type="project" value="UniProtKB-KW"/>
</dbReference>
<dbReference type="InterPro" id="IPR005864">
    <property type="entry name" value="ATP_synth_F0_bsu_bac"/>
</dbReference>
<evidence type="ECO:0000256" key="6">
    <source>
        <dbReference type="ARBA" id="ARBA00022781"/>
    </source>
</evidence>
<evidence type="ECO:0000256" key="3">
    <source>
        <dbReference type="ARBA" id="ARBA00022475"/>
    </source>
</evidence>
<reference evidence="18 19" key="1">
    <citation type="submission" date="2018-09" db="EMBL/GenBank/DDBJ databases">
        <authorList>
            <consortium name="Pathogen Informatics"/>
        </authorList>
    </citation>
    <scope>NUCLEOTIDE SEQUENCE [LARGE SCALE GENOMIC DNA]</scope>
    <source>
        <strain evidence="18 19">OH-22767</strain>
    </source>
</reference>
<dbReference type="AlphaFoldDB" id="A0A383TVC1"/>
<evidence type="ECO:0000256" key="4">
    <source>
        <dbReference type="ARBA" id="ARBA00022547"/>
    </source>
</evidence>
<dbReference type="Proteomes" id="UP000262142">
    <property type="component" value="Unassembled WGS sequence"/>
</dbReference>
<keyword evidence="7 15" id="KW-1133">Transmembrane helix</keyword>
<evidence type="ECO:0000256" key="14">
    <source>
        <dbReference type="ARBA" id="ARBA00037847"/>
    </source>
</evidence>
<dbReference type="InterPro" id="IPR002146">
    <property type="entry name" value="ATP_synth_b/b'su_bac/chlpt"/>
</dbReference>
<evidence type="ECO:0000256" key="13">
    <source>
        <dbReference type="ARBA" id="ARBA00026054"/>
    </source>
</evidence>
<evidence type="ECO:0000313" key="19">
    <source>
        <dbReference type="Proteomes" id="UP000262142"/>
    </source>
</evidence>
<evidence type="ECO:0000256" key="7">
    <source>
        <dbReference type="ARBA" id="ARBA00022989"/>
    </source>
</evidence>
<dbReference type="HAMAP" id="MF_01398">
    <property type="entry name" value="ATP_synth_b_bprime"/>
    <property type="match status" value="1"/>
</dbReference>
<organism evidence="18 19">
    <name type="scientific">Candidatus Ornithobacterium hominis</name>
    <dbReference type="NCBI Taxonomy" id="2497989"/>
    <lineage>
        <taxon>Bacteria</taxon>
        <taxon>Pseudomonadati</taxon>
        <taxon>Bacteroidota</taxon>
        <taxon>Flavobacteriia</taxon>
        <taxon>Flavobacteriales</taxon>
        <taxon>Weeksellaceae</taxon>
        <taxon>Ornithobacterium</taxon>
    </lineage>
</organism>
<keyword evidence="5 15" id="KW-0812">Transmembrane</keyword>
<feature type="transmembrane region" description="Helical" evidence="15">
    <location>
        <begin position="12"/>
        <end position="32"/>
    </location>
</feature>
<evidence type="ECO:0000256" key="12">
    <source>
        <dbReference type="ARBA" id="ARBA00025614"/>
    </source>
</evidence>
<keyword evidence="9 15" id="KW-0472">Membrane</keyword>
<dbReference type="RefSeq" id="WP_119058660.1">
    <property type="nucleotide sequence ID" value="NZ_UNSC01000001.1"/>
</dbReference>
<dbReference type="GO" id="GO:0012505">
    <property type="term" value="C:endomembrane system"/>
    <property type="evidence" value="ECO:0007669"/>
    <property type="project" value="UniProtKB-SubCell"/>
</dbReference>
<proteinExistence type="inferred from homology"/>
<evidence type="ECO:0000256" key="5">
    <source>
        <dbReference type="ARBA" id="ARBA00022692"/>
    </source>
</evidence>
<dbReference type="GO" id="GO:0046933">
    <property type="term" value="F:proton-transporting ATP synthase activity, rotational mechanism"/>
    <property type="evidence" value="ECO:0007669"/>
    <property type="project" value="UniProtKB-UniRule"/>
</dbReference>
<keyword evidence="17" id="KW-0175">Coiled coil</keyword>
<comment type="subunit">
    <text evidence="15">F-type ATPases have 2 components, F(1) - the catalytic core - and F(0) - the membrane proton channel. F(1) has five subunits: alpha(3), beta(3), gamma(1), delta(1), epsilon(1). F(0) has three main subunits: a(1), b(2) and c(10-14). The alpha and beta chains form an alternating ring which encloses part of the gamma chain. F(1) is attached to F(0) by a central stalk formed by the gamma and epsilon chains, while a peripheral stalk is formed by the delta and b chains.</text>
</comment>
<comment type="subunit">
    <text evidence="13">F-type ATPases have 2 components, F(1) - the catalytic core - and F(0) - the membrane proton channel. F(1) has five subunits: alpha(3), beta(3), gamma(1), delta(1), epsilon(1). F(0) has four main subunits: a(1), b(2) and c(10-14). The alpha and beta chains form an alternating ring which encloses part of the gamma chain. F(1) is attached to F(0) by a central stalk formed by the gamma and epsilon chains, while a peripheral stalk is formed by the delta and b chains.</text>
</comment>
<keyword evidence="3 15" id="KW-1003">Cell membrane</keyword>
<evidence type="ECO:0000256" key="1">
    <source>
        <dbReference type="ARBA" id="ARBA00005513"/>
    </source>
</evidence>
<dbReference type="GO" id="GO:0046961">
    <property type="term" value="F:proton-transporting ATPase activity, rotational mechanism"/>
    <property type="evidence" value="ECO:0007669"/>
    <property type="project" value="TreeGrafter"/>
</dbReference>
<gene>
    <name evidence="15 18" type="primary">atpF</name>
    <name evidence="18" type="ORF">SAMEA104719789_00017</name>
</gene>
<dbReference type="SUPFAM" id="SSF81573">
    <property type="entry name" value="F1F0 ATP synthase subunit B, membrane domain"/>
    <property type="match status" value="1"/>
</dbReference>
<evidence type="ECO:0000313" key="18">
    <source>
        <dbReference type="EMBL" id="SZD70926.1"/>
    </source>
</evidence>
<dbReference type="Pfam" id="PF00430">
    <property type="entry name" value="ATP-synt_B"/>
    <property type="match status" value="1"/>
</dbReference>
<protein>
    <recommendedName>
        <fullName evidence="15">ATP synthase subunit b</fullName>
    </recommendedName>
    <alternativeName>
        <fullName evidence="15">ATP synthase F(0) sector subunit b</fullName>
    </alternativeName>
    <alternativeName>
        <fullName evidence="15">ATPase subunit I</fullName>
    </alternativeName>
    <alternativeName>
        <fullName evidence="15">F-type ATPase subunit b</fullName>
        <shortName evidence="15">F-ATPase subunit b</shortName>
    </alternativeName>
</protein>
<comment type="function">
    <text evidence="12">Component of the F(0) channel, it forms part of the peripheral stalk, linking F(1) to F(0). The b'-subunit is a diverged and duplicated form of b found in plants and photosynthetic bacteria.</text>
</comment>
<dbReference type="PANTHER" id="PTHR33445">
    <property type="entry name" value="ATP SYNTHASE SUBUNIT B', CHLOROPLASTIC"/>
    <property type="match status" value="1"/>
</dbReference>
<keyword evidence="4 15" id="KW-0138">CF(0)</keyword>
<dbReference type="InterPro" id="IPR028987">
    <property type="entry name" value="ATP_synth_B-like_membr_sf"/>
</dbReference>
<evidence type="ECO:0000256" key="11">
    <source>
        <dbReference type="ARBA" id="ARBA00025198"/>
    </source>
</evidence>
<evidence type="ECO:0000256" key="10">
    <source>
        <dbReference type="ARBA" id="ARBA00023310"/>
    </source>
</evidence>
<evidence type="ECO:0000256" key="16">
    <source>
        <dbReference type="RuleBase" id="RU003848"/>
    </source>
</evidence>
<comment type="similarity">
    <text evidence="1 15 16">Belongs to the ATPase B chain family.</text>
</comment>
<feature type="coiled-coil region" evidence="17">
    <location>
        <begin position="46"/>
        <end position="110"/>
    </location>
</feature>
<evidence type="ECO:0000256" key="2">
    <source>
        <dbReference type="ARBA" id="ARBA00022448"/>
    </source>
</evidence>
<evidence type="ECO:0000256" key="8">
    <source>
        <dbReference type="ARBA" id="ARBA00023065"/>
    </source>
</evidence>
<name>A0A383TVC1_9FLAO</name>
<dbReference type="PANTHER" id="PTHR33445:SF1">
    <property type="entry name" value="ATP SYNTHASE SUBUNIT B"/>
    <property type="match status" value="1"/>
</dbReference>
<dbReference type="CDD" id="cd06503">
    <property type="entry name" value="ATP-synt_Fo_b"/>
    <property type="match status" value="1"/>
</dbReference>
<evidence type="ECO:0000256" key="17">
    <source>
        <dbReference type="SAM" id="Coils"/>
    </source>
</evidence>
<dbReference type="Gene3D" id="1.20.5.620">
    <property type="entry name" value="F1F0 ATP synthase subunit B, membrane domain"/>
    <property type="match status" value="1"/>
</dbReference>
<keyword evidence="10 15" id="KW-0066">ATP synthesis</keyword>
<evidence type="ECO:0000256" key="9">
    <source>
        <dbReference type="ARBA" id="ARBA00023136"/>
    </source>
</evidence>
<keyword evidence="19" id="KW-1185">Reference proteome</keyword>
<accession>A0A383TVC1</accession>
<sequence length="166" mass="19107">MEKLIEQFSLGLVFWSALWFLVLLFILRAFAWKPILKAVEEREKGIENAMFEAQKARAEIEELKRENENRRQQALAERDAILKEARDLKNQTINQAKEEAKKEADKIISNARESIQIDKNAALAEIKSEVAAMSIGIAEKILDKELNKDQAQHQYIDSLINDIKLS</sequence>
<dbReference type="GO" id="GO:0005886">
    <property type="term" value="C:plasma membrane"/>
    <property type="evidence" value="ECO:0007669"/>
    <property type="project" value="UniProtKB-SubCell"/>
</dbReference>
<comment type="subcellular location">
    <subcellularLocation>
        <location evidence="15">Cell membrane</location>
        <topology evidence="15">Single-pass membrane protein</topology>
    </subcellularLocation>
    <subcellularLocation>
        <location evidence="14">Endomembrane system</location>
        <topology evidence="14">Single-pass membrane protein</topology>
    </subcellularLocation>
</comment>
<dbReference type="OrthoDB" id="9795289at2"/>
<dbReference type="NCBIfam" id="TIGR01144">
    <property type="entry name" value="ATP_synt_b"/>
    <property type="match status" value="1"/>
</dbReference>
<keyword evidence="6 15" id="KW-0375">Hydrogen ion transport</keyword>
<keyword evidence="2 15" id="KW-0813">Transport</keyword>
<keyword evidence="8 15" id="KW-0406">Ion transport</keyword>
<comment type="function">
    <text evidence="11 15">F(1)F(0) ATP synthase produces ATP from ADP in the presence of a proton or sodium gradient. F-type ATPases consist of two structural domains, F(1) containing the extramembraneous catalytic core and F(0) containing the membrane proton channel, linked together by a central stalk and a peripheral stalk. During catalysis, ATP synthesis in the catalytic domain of F(1) is coupled via a rotary mechanism of the central stalk subunits to proton translocation.</text>
</comment>
<dbReference type="InterPro" id="IPR050059">
    <property type="entry name" value="ATP_synthase_B_chain"/>
</dbReference>